<evidence type="ECO:0000256" key="16">
    <source>
        <dbReference type="ARBA" id="ARBA00022840"/>
    </source>
</evidence>
<keyword evidence="6" id="KW-1003">Cell membrane</keyword>
<dbReference type="Gene3D" id="3.30.200.20">
    <property type="entry name" value="Phosphorylase Kinase, domain 1"/>
    <property type="match status" value="1"/>
</dbReference>
<keyword evidence="14" id="KW-0418">Kinase</keyword>
<feature type="domain" description="AGC-kinase C-terminal" evidence="28">
    <location>
        <begin position="337"/>
        <end position="405"/>
    </location>
</feature>
<dbReference type="SMART" id="SM00220">
    <property type="entry name" value="S_TKc"/>
    <property type="match status" value="1"/>
</dbReference>
<keyword evidence="9" id="KW-0597">Phosphoprotein</keyword>
<dbReference type="InterPro" id="IPR000719">
    <property type="entry name" value="Prot_kinase_dom"/>
</dbReference>
<evidence type="ECO:0000256" key="11">
    <source>
        <dbReference type="ARBA" id="ARBA00022723"/>
    </source>
</evidence>
<dbReference type="PROSITE" id="PS50081">
    <property type="entry name" value="ZF_DAG_PE_2"/>
    <property type="match status" value="1"/>
</dbReference>
<name>A0ABN8QG85_9CNID</name>
<feature type="domain" description="RhoBD" evidence="29">
    <location>
        <begin position="1086"/>
        <end position="1154"/>
    </location>
</feature>
<evidence type="ECO:0000256" key="9">
    <source>
        <dbReference type="ARBA" id="ARBA00022553"/>
    </source>
</evidence>
<evidence type="ECO:0000256" key="10">
    <source>
        <dbReference type="ARBA" id="ARBA00022679"/>
    </source>
</evidence>
<keyword evidence="19" id="KW-0472">Membrane</keyword>
<dbReference type="SUPFAM" id="SSF57889">
    <property type="entry name" value="Cysteine-rich domain"/>
    <property type="match status" value="1"/>
</dbReference>
<feature type="binding site" evidence="22">
    <location>
        <position position="101"/>
    </location>
    <ligand>
        <name>ATP</name>
        <dbReference type="ChEBI" id="CHEBI:30616"/>
    </ligand>
</feature>
<evidence type="ECO:0000313" key="31">
    <source>
        <dbReference type="Proteomes" id="UP001159405"/>
    </source>
</evidence>
<dbReference type="InterPro" id="IPR057529">
    <property type="entry name" value="MRCK/ROCK_PH"/>
</dbReference>
<evidence type="ECO:0000256" key="7">
    <source>
        <dbReference type="ARBA" id="ARBA00022490"/>
    </source>
</evidence>
<dbReference type="SMART" id="SM00109">
    <property type="entry name" value="C1"/>
    <property type="match status" value="1"/>
</dbReference>
<dbReference type="Gene3D" id="1.20.5.730">
    <property type="entry name" value="Single helix bin"/>
    <property type="match status" value="1"/>
</dbReference>
<dbReference type="SUPFAM" id="SSF56112">
    <property type="entry name" value="Protein kinase-like (PK-like)"/>
    <property type="match status" value="1"/>
</dbReference>
<evidence type="ECO:0000256" key="1">
    <source>
        <dbReference type="ARBA" id="ARBA00001946"/>
    </source>
</evidence>
<feature type="coiled-coil region" evidence="23">
    <location>
        <begin position="801"/>
        <end position="958"/>
    </location>
</feature>
<dbReference type="CDD" id="cd22250">
    <property type="entry name" value="ROCK_SBD"/>
    <property type="match status" value="1"/>
</dbReference>
<dbReference type="SUPFAM" id="SSF103652">
    <property type="entry name" value="G protein-binding domain"/>
    <property type="match status" value="1"/>
</dbReference>
<feature type="region of interest" description="Disordered" evidence="24">
    <location>
        <begin position="1153"/>
        <end position="1173"/>
    </location>
</feature>
<evidence type="ECO:0000256" key="14">
    <source>
        <dbReference type="ARBA" id="ARBA00022777"/>
    </source>
</evidence>
<dbReference type="EMBL" id="CALNXK010000121">
    <property type="protein sequence ID" value="CAH3161745.1"/>
    <property type="molecule type" value="Genomic_DNA"/>
</dbReference>
<evidence type="ECO:0000256" key="3">
    <source>
        <dbReference type="ARBA" id="ARBA00004245"/>
    </source>
</evidence>
<dbReference type="InterPro" id="IPR015008">
    <property type="entry name" value="ROCK_Rho-bd_dom"/>
</dbReference>
<keyword evidence="18 21" id="KW-0175">Coiled coil</keyword>
<evidence type="ECO:0000256" key="5">
    <source>
        <dbReference type="ARBA" id="ARBA00012513"/>
    </source>
</evidence>
<feature type="domain" description="Phorbol-ester/DAG-type" evidence="27">
    <location>
        <begin position="1369"/>
        <end position="1420"/>
    </location>
</feature>
<evidence type="ECO:0000256" key="13">
    <source>
        <dbReference type="ARBA" id="ARBA00022771"/>
    </source>
</evidence>
<dbReference type="PROSITE" id="PS50003">
    <property type="entry name" value="PH_DOMAIN"/>
    <property type="match status" value="1"/>
</dbReference>
<comment type="subcellular location">
    <subcellularLocation>
        <location evidence="2">Cell membrane</location>
    </subcellularLocation>
    <subcellularLocation>
        <location evidence="3">Cytoplasm</location>
        <location evidence="3">Cytoskeleton</location>
    </subcellularLocation>
</comment>
<dbReference type="Pfam" id="PF08912">
    <property type="entry name" value="Rho_Binding"/>
    <property type="match status" value="1"/>
</dbReference>
<evidence type="ECO:0000256" key="8">
    <source>
        <dbReference type="ARBA" id="ARBA00022527"/>
    </source>
</evidence>
<dbReference type="PROSITE" id="PS50011">
    <property type="entry name" value="PROTEIN_KINASE_DOM"/>
    <property type="match status" value="1"/>
</dbReference>
<feature type="compositionally biased region" description="Polar residues" evidence="24">
    <location>
        <begin position="1494"/>
        <end position="1508"/>
    </location>
</feature>
<feature type="domain" description="Protein kinase" evidence="26">
    <location>
        <begin position="72"/>
        <end position="334"/>
    </location>
</feature>
<keyword evidence="10" id="KW-0808">Transferase</keyword>
<dbReference type="PROSITE" id="PS00107">
    <property type="entry name" value="PROTEIN_KINASE_ATP"/>
    <property type="match status" value="1"/>
</dbReference>
<feature type="region of interest" description="Disordered" evidence="24">
    <location>
        <begin position="1475"/>
        <end position="1508"/>
    </location>
</feature>
<dbReference type="InterPro" id="IPR050839">
    <property type="entry name" value="Rho-assoc_Ser/Thr_Kinase"/>
</dbReference>
<dbReference type="PROSITE" id="PS51285">
    <property type="entry name" value="AGC_KINASE_CTER"/>
    <property type="match status" value="1"/>
</dbReference>
<keyword evidence="13" id="KW-0863">Zinc-finger</keyword>
<dbReference type="CDD" id="cd05596">
    <property type="entry name" value="STKc_ROCK"/>
    <property type="match status" value="1"/>
</dbReference>
<dbReference type="CDD" id="cd01242">
    <property type="entry name" value="PH_ROCK"/>
    <property type="match status" value="1"/>
</dbReference>
<dbReference type="InterPro" id="IPR046349">
    <property type="entry name" value="C1-like_sf"/>
</dbReference>
<evidence type="ECO:0000256" key="6">
    <source>
        <dbReference type="ARBA" id="ARBA00022475"/>
    </source>
</evidence>
<keyword evidence="20" id="KW-0206">Cytoskeleton</keyword>
<dbReference type="Gene3D" id="3.30.60.20">
    <property type="match status" value="1"/>
</dbReference>
<feature type="region of interest" description="Disordered" evidence="24">
    <location>
        <begin position="765"/>
        <end position="795"/>
    </location>
</feature>
<organism evidence="30 31">
    <name type="scientific">Porites lobata</name>
    <dbReference type="NCBI Taxonomy" id="104759"/>
    <lineage>
        <taxon>Eukaryota</taxon>
        <taxon>Metazoa</taxon>
        <taxon>Cnidaria</taxon>
        <taxon>Anthozoa</taxon>
        <taxon>Hexacorallia</taxon>
        <taxon>Scleractinia</taxon>
        <taxon>Fungiina</taxon>
        <taxon>Poritidae</taxon>
        <taxon>Porites</taxon>
    </lineage>
</organism>
<feature type="coiled-coil region" evidence="23">
    <location>
        <begin position="430"/>
        <end position="569"/>
    </location>
</feature>
<comment type="caution">
    <text evidence="30">The sequence shown here is derived from an EMBL/GenBank/DDBJ whole genome shotgun (WGS) entry which is preliminary data.</text>
</comment>
<comment type="cofactor">
    <cofactor evidence="1">
        <name>Mg(2+)</name>
        <dbReference type="ChEBI" id="CHEBI:18420"/>
    </cofactor>
</comment>
<proteinExistence type="inferred from homology"/>
<evidence type="ECO:0000259" key="28">
    <source>
        <dbReference type="PROSITE" id="PS51285"/>
    </source>
</evidence>
<evidence type="ECO:0000256" key="21">
    <source>
        <dbReference type="PROSITE-ProRule" id="PRU01206"/>
    </source>
</evidence>
<evidence type="ECO:0000256" key="2">
    <source>
        <dbReference type="ARBA" id="ARBA00004236"/>
    </source>
</evidence>
<dbReference type="SMART" id="SM00133">
    <property type="entry name" value="S_TK_X"/>
    <property type="match status" value="1"/>
</dbReference>
<dbReference type="SUPFAM" id="SSF57997">
    <property type="entry name" value="Tropomyosin"/>
    <property type="match status" value="1"/>
</dbReference>
<evidence type="ECO:0000259" key="25">
    <source>
        <dbReference type="PROSITE" id="PS50003"/>
    </source>
</evidence>
<dbReference type="PROSITE" id="PS51859">
    <property type="entry name" value="RHO_BD"/>
    <property type="match status" value="1"/>
</dbReference>
<dbReference type="Gene3D" id="1.10.510.10">
    <property type="entry name" value="Transferase(Phosphotransferase) domain 1"/>
    <property type="match status" value="1"/>
</dbReference>
<feature type="domain" description="PH" evidence="25">
    <location>
        <begin position="1256"/>
        <end position="1458"/>
    </location>
</feature>
<accession>A0ABN8QG85</accession>
<dbReference type="Pfam" id="PF25346">
    <property type="entry name" value="PH_MRCK"/>
    <property type="match status" value="1"/>
</dbReference>
<dbReference type="InterPro" id="IPR008271">
    <property type="entry name" value="Ser/Thr_kinase_AS"/>
</dbReference>
<protein>
    <recommendedName>
        <fullName evidence="5">non-specific serine/threonine protein kinase</fullName>
        <ecNumber evidence="5">2.7.11.1</ecNumber>
    </recommendedName>
</protein>
<dbReference type="PROSITE" id="PS00108">
    <property type="entry name" value="PROTEIN_KINASE_ST"/>
    <property type="match status" value="1"/>
</dbReference>
<dbReference type="InterPro" id="IPR011009">
    <property type="entry name" value="Kinase-like_dom_sf"/>
</dbReference>
<evidence type="ECO:0000313" key="30">
    <source>
        <dbReference type="EMBL" id="CAH3161745.1"/>
    </source>
</evidence>
<feature type="compositionally biased region" description="Basic and acidic residues" evidence="24">
    <location>
        <begin position="765"/>
        <end position="779"/>
    </location>
</feature>
<keyword evidence="31" id="KW-1185">Reference proteome</keyword>
<keyword evidence="12 22" id="KW-0547">Nucleotide-binding</keyword>
<evidence type="ECO:0000256" key="19">
    <source>
        <dbReference type="ARBA" id="ARBA00023136"/>
    </source>
</evidence>
<evidence type="ECO:0000256" key="23">
    <source>
        <dbReference type="SAM" id="Coils"/>
    </source>
</evidence>
<evidence type="ECO:0000259" key="27">
    <source>
        <dbReference type="PROSITE" id="PS50081"/>
    </source>
</evidence>
<dbReference type="InterPro" id="IPR011993">
    <property type="entry name" value="PH-like_dom_sf"/>
</dbReference>
<evidence type="ECO:0000256" key="18">
    <source>
        <dbReference type="ARBA" id="ARBA00023054"/>
    </source>
</evidence>
<keyword evidence="7" id="KW-0963">Cytoplasm</keyword>
<dbReference type="Pfam" id="PF00069">
    <property type="entry name" value="Pkinase"/>
    <property type="match status" value="1"/>
</dbReference>
<evidence type="ECO:0000256" key="4">
    <source>
        <dbReference type="ARBA" id="ARBA00009903"/>
    </source>
</evidence>
<keyword evidence="15" id="KW-0862">Zinc</keyword>
<dbReference type="InterPro" id="IPR017441">
    <property type="entry name" value="Protein_kinase_ATP_BS"/>
</dbReference>
<evidence type="ECO:0000256" key="12">
    <source>
        <dbReference type="ARBA" id="ARBA00022741"/>
    </source>
</evidence>
<dbReference type="EC" id="2.7.11.1" evidence="5"/>
<feature type="coiled-coil region" evidence="23">
    <location>
        <begin position="619"/>
        <end position="653"/>
    </location>
</feature>
<dbReference type="SUPFAM" id="SSF50729">
    <property type="entry name" value="PH domain-like"/>
    <property type="match status" value="1"/>
</dbReference>
<evidence type="ECO:0000256" key="22">
    <source>
        <dbReference type="PROSITE-ProRule" id="PRU10141"/>
    </source>
</evidence>
<dbReference type="InterPro" id="IPR001849">
    <property type="entry name" value="PH_domain"/>
</dbReference>
<sequence>MGERQRRENLERYVRDPRNELYIEGLLDGIQSLVCDCDFPALRRNKNVENFLQRYEKPSKVIESCRMNAGDFQVVKVIGRGAFGEVQLVRHKATKMVYAMKLLSKFEMIKRSDSAFFWEEREIMAHTTSSWIVKLHYAFQDAKNLYMVMDYMAGGDLVNLMSNYDIPEKWAKFYGAEVVLALDAIHGMGFIHRDVKPDNMLLDKHGHLKLADFGTCMRMDKDGMVRSDTAVGTPDYISPEVLKSQGGEGYYGRECDWWSVGVFLYELLIGDTPFYADSLVGTYGNIMDHKNSLKFPDDIEISKDAKHLICSFLTDRTQRIGQKGIEEIQRHRFFINDQWDWNSIREAIPPVVPELSSDDDTTHFDDIPEPDSGEEFFPTPKAFAGNHLPFVGFTYSETVRWNAASNKGCDGMVRMDGNQSGGGDESGPKLEAASRRIKELEEQVALEMQARDEVEHNYRTVSTKLEKVMKELDNELENKRTIESANRELERKAALFKHDLKEVQRRGEFETEAKRKLEAKVQELQSRLDAELDARDKISQTSHSVQSKITQLEKQVWDLTEELKKESDAHAKTKKSHSDLQKSYTVMERSYGDLQDKNRIISDQKLGLERELIKVQANLDAEMNMRNQANTAKADLESQNRLLKDDLEQLKARTASDARLQQKLQQDLINLEKVRLLLKLNCPQNRVPTTTRTKFDFKFSLFIVKRYTPLKALLSFLLKEVKAPPDPKLIKLLTFNDVGRLMANHINKSRPSCLALPRADYRYNSAEKETQTNKVDKTKQNKNKTQPKAKANTEYELKSTKSKFEKTMNEYKQQITSFQTEKNRLSLTLEERTEQERAEQSKTLERLEQEIESRGKAEAAAAEAERQRSVLAVDLKDMHQKFERLQQEYNAVLDTKKSLNSRLEADNQKRTQLESEVKLNAQEMAALRTTEKQLAKQVEELMDERKQLEEACAKLKSASAVDDLQMKELQDQLEAETYFSTLYKTQVKELREENDEKAKQAQELSNEIRQLNEERESLSAQLELTLTKAHSEQLARSIAEEQYADLEKEKTMIELEVKELIARHKSDMSEKGAQITLQEDLNQQLTESLNQTRAEKNELNAKIKNMQEDLEKTKDISKENDGATEKMKKQLAIERTMKIQAVNKLAEIMNRKDLARDNSKKRKATSDDLRKKEKECRKLHQELGAEREKYGQMVTKFQGQMAEYQLNLQMEVEQRQKMQMELDSKDLMIDRLNSQIKQRSLNTSITDDDALTVPAHLPKEGWVSIPNKQNIKRYGWKRQYLVVSSRKIFFYNSDADHKSSSTPSIILEISKLFHVRSVTQGDVIRADAKDIPRIFQILYANEAESINPVEKEKEEQQPEDRMNAINYMRHQFIPMHFHMPTNCDSCSKPLWHMFKPPPAVECKRCHMKCHKDHVDREEACITMCNVNMDLISAKELLVLAQTADEQKQWVLYLSKKIVRKEPKIKSASVRLGNDEANLRRSVAERSAASRPSGPQRSVSVSSGNRKIT</sequence>
<evidence type="ECO:0000259" key="26">
    <source>
        <dbReference type="PROSITE" id="PS50011"/>
    </source>
</evidence>
<dbReference type="InterPro" id="IPR002219">
    <property type="entry name" value="PKC_DAG/PE"/>
</dbReference>
<dbReference type="PANTHER" id="PTHR22988:SF73">
    <property type="entry name" value="RHO-ASSOCIATED PROTEIN KINASE"/>
    <property type="match status" value="1"/>
</dbReference>
<dbReference type="Gene3D" id="1.20.5.340">
    <property type="match status" value="1"/>
</dbReference>
<dbReference type="CDD" id="cd20813">
    <property type="entry name" value="C1_ROCK"/>
    <property type="match status" value="1"/>
</dbReference>
<reference evidence="30 31" key="1">
    <citation type="submission" date="2022-05" db="EMBL/GenBank/DDBJ databases">
        <authorList>
            <consortium name="Genoscope - CEA"/>
            <person name="William W."/>
        </authorList>
    </citation>
    <scope>NUCLEOTIDE SEQUENCE [LARGE SCALE GENOMIC DNA]</scope>
</reference>
<evidence type="ECO:0000256" key="24">
    <source>
        <dbReference type="SAM" id="MobiDB-lite"/>
    </source>
</evidence>
<evidence type="ECO:0000259" key="29">
    <source>
        <dbReference type="PROSITE" id="PS51859"/>
    </source>
</evidence>
<keyword evidence="16 22" id="KW-0067">ATP-binding</keyword>
<evidence type="ECO:0000256" key="17">
    <source>
        <dbReference type="ARBA" id="ARBA00022842"/>
    </source>
</evidence>
<dbReference type="Proteomes" id="UP001159405">
    <property type="component" value="Unassembled WGS sequence"/>
</dbReference>
<keyword evidence="17" id="KW-0460">Magnesium</keyword>
<gene>
    <name evidence="30" type="ORF">PLOB_00004979</name>
</gene>
<evidence type="ECO:0000256" key="20">
    <source>
        <dbReference type="ARBA" id="ARBA00023212"/>
    </source>
</evidence>
<dbReference type="InterPro" id="IPR000961">
    <property type="entry name" value="AGC-kinase_C"/>
</dbReference>
<dbReference type="PANTHER" id="PTHR22988">
    <property type="entry name" value="MYOTONIC DYSTROPHY S/T KINASE-RELATED"/>
    <property type="match status" value="1"/>
</dbReference>
<dbReference type="Gene3D" id="2.30.29.30">
    <property type="entry name" value="Pleckstrin-homology domain (PH domain)/Phosphotyrosine-binding domain (PTB)"/>
    <property type="match status" value="1"/>
</dbReference>
<comment type="similarity">
    <text evidence="4">Belongs to the protein kinase superfamily. AGC Ser/Thr protein kinase family.</text>
</comment>
<evidence type="ECO:0000256" key="15">
    <source>
        <dbReference type="ARBA" id="ARBA00022833"/>
    </source>
</evidence>
<feature type="coiled-coil region" evidence="23">
    <location>
        <begin position="983"/>
        <end position="1116"/>
    </location>
</feature>
<keyword evidence="11" id="KW-0479">Metal-binding</keyword>
<keyword evidence="8" id="KW-0723">Serine/threonine-protein kinase</keyword>